<dbReference type="PROSITE" id="PS01332">
    <property type="entry name" value="HTH_RRF2_1"/>
    <property type="match status" value="1"/>
</dbReference>
<dbReference type="PANTHER" id="PTHR33221:SF2">
    <property type="entry name" value="TRANSCRIPTIONAL REGULATOR"/>
    <property type="match status" value="1"/>
</dbReference>
<dbReference type="Pfam" id="PF02082">
    <property type="entry name" value="Rrf2"/>
    <property type="match status" value="1"/>
</dbReference>
<accession>A0A1M6U806</accession>
<sequence>MKITQETDYALRIILYLCKLNEGTKLDAKTLAEKEMVPIRFLLKILRKLTHGGIINSFRGVKGGYTLALKPEKITLRMIMEIIDGPIYVAKCLSNNNNCNANRSPRCEMHVALNKVQRTLTNELDSINFRDILDGKIK</sequence>
<keyword evidence="2" id="KW-1185">Reference proteome</keyword>
<dbReference type="PANTHER" id="PTHR33221">
    <property type="entry name" value="WINGED HELIX-TURN-HELIX TRANSCRIPTIONAL REGULATOR, RRF2 FAMILY"/>
    <property type="match status" value="1"/>
</dbReference>
<reference evidence="1 2" key="1">
    <citation type="submission" date="2016-11" db="EMBL/GenBank/DDBJ databases">
        <authorList>
            <person name="Jaros S."/>
            <person name="Januszkiewicz K."/>
            <person name="Wedrychowicz H."/>
        </authorList>
    </citation>
    <scope>NUCLEOTIDE SEQUENCE [LARGE SCALE GENOMIC DNA]</scope>
    <source>
        <strain evidence="1 2">DSM 21758</strain>
    </source>
</reference>
<dbReference type="Gene3D" id="1.10.10.10">
    <property type="entry name" value="Winged helix-like DNA-binding domain superfamily/Winged helix DNA-binding domain"/>
    <property type="match status" value="1"/>
</dbReference>
<dbReference type="EMBL" id="FQZB01000022">
    <property type="protein sequence ID" value="SHK65405.1"/>
    <property type="molecule type" value="Genomic_DNA"/>
</dbReference>
<dbReference type="GO" id="GO:0005829">
    <property type="term" value="C:cytosol"/>
    <property type="evidence" value="ECO:0007669"/>
    <property type="project" value="TreeGrafter"/>
</dbReference>
<dbReference type="InterPro" id="IPR036390">
    <property type="entry name" value="WH_DNA-bd_sf"/>
</dbReference>
<proteinExistence type="predicted"/>
<dbReference type="RefSeq" id="WP_072993008.1">
    <property type="nucleotide sequence ID" value="NZ_FQZB01000022.1"/>
</dbReference>
<protein>
    <submittedName>
        <fullName evidence="1">Transcriptional regulator, BadM/Rrf2 family</fullName>
    </submittedName>
</protein>
<evidence type="ECO:0000313" key="1">
    <source>
        <dbReference type="EMBL" id="SHK65405.1"/>
    </source>
</evidence>
<dbReference type="InterPro" id="IPR030489">
    <property type="entry name" value="TR_Rrf2-type_CS"/>
</dbReference>
<organism evidence="1 2">
    <name type="scientific">Clostridium cavendishii DSM 21758</name>
    <dbReference type="NCBI Taxonomy" id="1121302"/>
    <lineage>
        <taxon>Bacteria</taxon>
        <taxon>Bacillati</taxon>
        <taxon>Bacillota</taxon>
        <taxon>Clostridia</taxon>
        <taxon>Eubacteriales</taxon>
        <taxon>Clostridiaceae</taxon>
        <taxon>Clostridium</taxon>
    </lineage>
</organism>
<dbReference type="InterPro" id="IPR036388">
    <property type="entry name" value="WH-like_DNA-bd_sf"/>
</dbReference>
<dbReference type="PROSITE" id="PS51197">
    <property type="entry name" value="HTH_RRF2_2"/>
    <property type="match status" value="1"/>
</dbReference>
<dbReference type="AlphaFoldDB" id="A0A1M6U806"/>
<dbReference type="GO" id="GO:0003700">
    <property type="term" value="F:DNA-binding transcription factor activity"/>
    <property type="evidence" value="ECO:0007669"/>
    <property type="project" value="TreeGrafter"/>
</dbReference>
<evidence type="ECO:0000313" key="2">
    <source>
        <dbReference type="Proteomes" id="UP000184310"/>
    </source>
</evidence>
<dbReference type="OrthoDB" id="9808360at2"/>
<gene>
    <name evidence="1" type="ORF">SAMN02745163_04209</name>
</gene>
<dbReference type="Proteomes" id="UP000184310">
    <property type="component" value="Unassembled WGS sequence"/>
</dbReference>
<dbReference type="STRING" id="1121302.SAMN02745163_04209"/>
<dbReference type="InterPro" id="IPR000944">
    <property type="entry name" value="Tscrpt_reg_Rrf2"/>
</dbReference>
<name>A0A1M6U806_9CLOT</name>
<dbReference type="SUPFAM" id="SSF46785">
    <property type="entry name" value="Winged helix' DNA-binding domain"/>
    <property type="match status" value="1"/>
</dbReference>
<dbReference type="NCBIfam" id="TIGR00738">
    <property type="entry name" value="rrf2_super"/>
    <property type="match status" value="1"/>
</dbReference>